<dbReference type="EMBL" id="BAAAHP010000117">
    <property type="protein sequence ID" value="GAA0944746.1"/>
    <property type="molecule type" value="Genomic_DNA"/>
</dbReference>
<name>A0ABP4B3Y9_9PSEU</name>
<dbReference type="Pfam" id="PF13561">
    <property type="entry name" value="adh_short_C2"/>
    <property type="match status" value="1"/>
</dbReference>
<evidence type="ECO:0000256" key="1">
    <source>
        <dbReference type="ARBA" id="ARBA00006484"/>
    </source>
</evidence>
<evidence type="ECO:0000256" key="2">
    <source>
        <dbReference type="ARBA" id="ARBA00023002"/>
    </source>
</evidence>
<sequence>MDLSLDGKVVIVTGAASGFARAAATIFASEGALVAGADINEAGVVDAMKELTGARGYHLDVSSRDGWAQLLRSVEQDLGPVDVLCNIAGPAPGPVSGHLDTDDDEWRRQIDGHLTGVFLGCQTVLPGMMERRYGKIVNMCSFTAHGTVANIPGYDAAFGGILAYTKDLARFAAPHNINVNCVSPGNIETPMTQGWLSQPGAYDRIRDATPIGRVGQPDDVAAWVVFLASDRARHAVGIEINVSGGQLIG</sequence>
<dbReference type="Proteomes" id="UP001499967">
    <property type="component" value="Unassembled WGS sequence"/>
</dbReference>
<dbReference type="RefSeq" id="WP_343943232.1">
    <property type="nucleotide sequence ID" value="NZ_BAAAHP010000117.1"/>
</dbReference>
<dbReference type="PRINTS" id="PR00081">
    <property type="entry name" value="GDHRDH"/>
</dbReference>
<dbReference type="InterPro" id="IPR036291">
    <property type="entry name" value="NAD(P)-bd_dom_sf"/>
</dbReference>
<evidence type="ECO:0000313" key="3">
    <source>
        <dbReference type="EMBL" id="GAA0944746.1"/>
    </source>
</evidence>
<keyword evidence="2" id="KW-0560">Oxidoreductase</keyword>
<keyword evidence="4" id="KW-1185">Reference proteome</keyword>
<dbReference type="PANTHER" id="PTHR42760">
    <property type="entry name" value="SHORT-CHAIN DEHYDROGENASES/REDUCTASES FAMILY MEMBER"/>
    <property type="match status" value="1"/>
</dbReference>
<proteinExistence type="inferred from homology"/>
<comment type="caution">
    <text evidence="3">The sequence shown here is derived from an EMBL/GenBank/DDBJ whole genome shotgun (WGS) entry which is preliminary data.</text>
</comment>
<dbReference type="Gene3D" id="3.40.50.720">
    <property type="entry name" value="NAD(P)-binding Rossmann-like Domain"/>
    <property type="match status" value="1"/>
</dbReference>
<dbReference type="PANTHER" id="PTHR42760:SF133">
    <property type="entry name" value="3-OXOACYL-[ACYL-CARRIER-PROTEIN] REDUCTASE"/>
    <property type="match status" value="1"/>
</dbReference>
<reference evidence="4" key="1">
    <citation type="journal article" date="2019" name="Int. J. Syst. Evol. Microbiol.">
        <title>The Global Catalogue of Microorganisms (GCM) 10K type strain sequencing project: providing services to taxonomists for standard genome sequencing and annotation.</title>
        <authorList>
            <consortium name="The Broad Institute Genomics Platform"/>
            <consortium name="The Broad Institute Genome Sequencing Center for Infectious Disease"/>
            <person name="Wu L."/>
            <person name="Ma J."/>
        </authorList>
    </citation>
    <scope>NUCLEOTIDE SEQUENCE [LARGE SCALE GENOMIC DNA]</scope>
    <source>
        <strain evidence="4">JCM 11117</strain>
    </source>
</reference>
<evidence type="ECO:0000313" key="4">
    <source>
        <dbReference type="Proteomes" id="UP001499967"/>
    </source>
</evidence>
<gene>
    <name evidence="3" type="primary">fabG_1</name>
    <name evidence="3" type="ORF">GCM10009559_42420</name>
</gene>
<comment type="similarity">
    <text evidence="1">Belongs to the short-chain dehydrogenases/reductases (SDR) family.</text>
</comment>
<dbReference type="PRINTS" id="PR00080">
    <property type="entry name" value="SDRFAMILY"/>
</dbReference>
<protein>
    <submittedName>
        <fullName evidence="3">3-oxoacyl-[acyl-carrier-protein] reductase</fullName>
    </submittedName>
</protein>
<organism evidence="3 4">
    <name type="scientific">Pseudonocardia zijingensis</name>
    <dbReference type="NCBI Taxonomy" id="153376"/>
    <lineage>
        <taxon>Bacteria</taxon>
        <taxon>Bacillati</taxon>
        <taxon>Actinomycetota</taxon>
        <taxon>Actinomycetes</taxon>
        <taxon>Pseudonocardiales</taxon>
        <taxon>Pseudonocardiaceae</taxon>
        <taxon>Pseudonocardia</taxon>
    </lineage>
</organism>
<dbReference type="SUPFAM" id="SSF51735">
    <property type="entry name" value="NAD(P)-binding Rossmann-fold domains"/>
    <property type="match status" value="1"/>
</dbReference>
<accession>A0ABP4B3Y9</accession>
<dbReference type="InterPro" id="IPR002347">
    <property type="entry name" value="SDR_fam"/>
</dbReference>